<feature type="compositionally biased region" description="Low complexity" evidence="1">
    <location>
        <begin position="86"/>
        <end position="103"/>
    </location>
</feature>
<comment type="caution">
    <text evidence="2">The sequence shown here is derived from an EMBL/GenBank/DDBJ whole genome shotgun (WGS) entry which is preliminary data.</text>
</comment>
<dbReference type="EMBL" id="CAVMBE010000077">
    <property type="protein sequence ID" value="CAK4033068.1"/>
    <property type="molecule type" value="Genomic_DNA"/>
</dbReference>
<proteinExistence type="predicted"/>
<sequence>MFSFGLLAKSVSVSHRVSKQVQETGAAMSTPISQSSPEPIQRRSRAGPFQHSNQHSDQHSPWHQSNDLRNRDTVHVVVNRPPQYHTTSQTQAQAQFQAQSPQTNPRGPATWDDGRAAQYFASDFRQPSSGPSTSSRAGPGRSSASGISIGPIDPPPPYSEVDQGAPSTAGSGSDRKKKKKKRQIRAKDWEQWLRFSACQRSLGSRR</sequence>
<feature type="region of interest" description="Disordered" evidence="1">
    <location>
        <begin position="1"/>
        <end position="188"/>
    </location>
</feature>
<evidence type="ECO:0000256" key="1">
    <source>
        <dbReference type="SAM" id="MobiDB-lite"/>
    </source>
</evidence>
<name>A0AAI9EE75_9PEZI</name>
<keyword evidence="3" id="KW-1185">Reference proteome</keyword>
<protein>
    <submittedName>
        <fullName evidence="2">Uncharacterized protein</fullName>
    </submittedName>
</protein>
<feature type="compositionally biased region" description="Polar residues" evidence="1">
    <location>
        <begin position="11"/>
        <end position="23"/>
    </location>
</feature>
<reference evidence="2" key="1">
    <citation type="submission" date="2023-11" db="EMBL/GenBank/DDBJ databases">
        <authorList>
            <person name="Alioto T."/>
            <person name="Alioto T."/>
            <person name="Gomez Garrido J."/>
        </authorList>
    </citation>
    <scope>NUCLEOTIDE SEQUENCE</scope>
</reference>
<evidence type="ECO:0000313" key="2">
    <source>
        <dbReference type="EMBL" id="CAK4033068.1"/>
    </source>
</evidence>
<feature type="compositionally biased region" description="Basic residues" evidence="1">
    <location>
        <begin position="175"/>
        <end position="184"/>
    </location>
</feature>
<organism evidence="2 3">
    <name type="scientific">Lecanosticta acicola</name>
    <dbReference type="NCBI Taxonomy" id="111012"/>
    <lineage>
        <taxon>Eukaryota</taxon>
        <taxon>Fungi</taxon>
        <taxon>Dikarya</taxon>
        <taxon>Ascomycota</taxon>
        <taxon>Pezizomycotina</taxon>
        <taxon>Dothideomycetes</taxon>
        <taxon>Dothideomycetidae</taxon>
        <taxon>Mycosphaerellales</taxon>
        <taxon>Mycosphaerellaceae</taxon>
        <taxon>Lecanosticta</taxon>
    </lineage>
</organism>
<dbReference type="AlphaFoldDB" id="A0AAI9EE75"/>
<accession>A0AAI9EE75</accession>
<gene>
    <name evidence="2" type="ORF">LECACI_7A008226</name>
</gene>
<evidence type="ECO:0000313" key="3">
    <source>
        <dbReference type="Proteomes" id="UP001296104"/>
    </source>
</evidence>
<feature type="compositionally biased region" description="Basic and acidic residues" evidence="1">
    <location>
        <begin position="54"/>
        <end position="74"/>
    </location>
</feature>
<feature type="compositionally biased region" description="Low complexity" evidence="1">
    <location>
        <begin position="127"/>
        <end position="151"/>
    </location>
</feature>
<dbReference type="Proteomes" id="UP001296104">
    <property type="component" value="Unassembled WGS sequence"/>
</dbReference>